<dbReference type="EMBL" id="JBBNAG010000002">
    <property type="protein sequence ID" value="KAK9157621.1"/>
    <property type="molecule type" value="Genomic_DNA"/>
</dbReference>
<evidence type="ECO:0000313" key="2">
    <source>
        <dbReference type="Proteomes" id="UP001419268"/>
    </source>
</evidence>
<protein>
    <submittedName>
        <fullName evidence="1">Uncharacterized protein</fullName>
    </submittedName>
</protein>
<dbReference type="AlphaFoldDB" id="A0AAP0KS40"/>
<accession>A0AAP0KS40</accession>
<sequence length="135" mass="15020">MEFKQSVAHPLLISDGSDTELKRSFRNQQRIRHGMLLFRFFDLLLISNGSETECMNFRDLFAAAAAAHEVVVAVAEIGLLRPWSSRISSRINATTCRNCSATLSNSERGTISGIWDVLAPGSAYLLFFLPNDPRS</sequence>
<dbReference type="Proteomes" id="UP001419268">
    <property type="component" value="Unassembled WGS sequence"/>
</dbReference>
<comment type="caution">
    <text evidence="1">The sequence shown here is derived from an EMBL/GenBank/DDBJ whole genome shotgun (WGS) entry which is preliminary data.</text>
</comment>
<evidence type="ECO:0000313" key="1">
    <source>
        <dbReference type="EMBL" id="KAK9157621.1"/>
    </source>
</evidence>
<proteinExistence type="predicted"/>
<organism evidence="1 2">
    <name type="scientific">Stephania cephalantha</name>
    <dbReference type="NCBI Taxonomy" id="152367"/>
    <lineage>
        <taxon>Eukaryota</taxon>
        <taxon>Viridiplantae</taxon>
        <taxon>Streptophyta</taxon>
        <taxon>Embryophyta</taxon>
        <taxon>Tracheophyta</taxon>
        <taxon>Spermatophyta</taxon>
        <taxon>Magnoliopsida</taxon>
        <taxon>Ranunculales</taxon>
        <taxon>Menispermaceae</taxon>
        <taxon>Menispermoideae</taxon>
        <taxon>Cissampelideae</taxon>
        <taxon>Stephania</taxon>
    </lineage>
</organism>
<reference evidence="1 2" key="1">
    <citation type="submission" date="2024-01" db="EMBL/GenBank/DDBJ databases">
        <title>Genome assemblies of Stephania.</title>
        <authorList>
            <person name="Yang L."/>
        </authorList>
    </citation>
    <scope>NUCLEOTIDE SEQUENCE [LARGE SCALE GENOMIC DNA]</scope>
    <source>
        <strain evidence="1">JXDWG</strain>
        <tissue evidence="1">Leaf</tissue>
    </source>
</reference>
<gene>
    <name evidence="1" type="ORF">Scep_004195</name>
</gene>
<name>A0AAP0KS40_9MAGN</name>
<keyword evidence="2" id="KW-1185">Reference proteome</keyword>